<evidence type="ECO:0000256" key="1">
    <source>
        <dbReference type="PROSITE-ProRule" id="PRU00708"/>
    </source>
</evidence>
<dbReference type="PANTHER" id="PTHR47938">
    <property type="entry name" value="RESPIRATORY COMPLEX I CHAPERONE (CIA84), PUTATIVE (AFU_ORTHOLOGUE AFUA_2G06020)-RELATED"/>
    <property type="match status" value="1"/>
</dbReference>
<evidence type="ECO:0000313" key="3">
    <source>
        <dbReference type="Proteomes" id="UP001431209"/>
    </source>
</evidence>
<dbReference type="InterPro" id="IPR011990">
    <property type="entry name" value="TPR-like_helical_dom_sf"/>
</dbReference>
<dbReference type="InterPro" id="IPR002885">
    <property type="entry name" value="PPR_rpt"/>
</dbReference>
<comment type="caution">
    <text evidence="2">The sequence shown here is derived from an EMBL/GenBank/DDBJ whole genome shotgun (WGS) entry which is preliminary data.</text>
</comment>
<dbReference type="Gene3D" id="1.25.40.10">
    <property type="entry name" value="Tetratricopeptide repeat domain"/>
    <property type="match status" value="2"/>
</dbReference>
<dbReference type="PANTHER" id="PTHR47938:SF35">
    <property type="entry name" value="PENTATRICOPEPTIDE REPEAT-CONTAINING PROTEIN 4, MITOCHONDRIAL-RELATED"/>
    <property type="match status" value="1"/>
</dbReference>
<keyword evidence="3" id="KW-1185">Reference proteome</keyword>
<dbReference type="PROSITE" id="PS51375">
    <property type="entry name" value="PPR"/>
    <property type="match status" value="1"/>
</dbReference>
<dbReference type="Proteomes" id="UP001431209">
    <property type="component" value="Unassembled WGS sequence"/>
</dbReference>
<accession>A0AAW2Z4B8</accession>
<dbReference type="EMBL" id="JAOPGA020001028">
    <property type="protein sequence ID" value="KAL0484195.1"/>
    <property type="molecule type" value="Genomic_DNA"/>
</dbReference>
<reference evidence="2 3" key="1">
    <citation type="submission" date="2024-03" db="EMBL/GenBank/DDBJ databases">
        <title>The Acrasis kona genome and developmental transcriptomes reveal deep origins of eukaryotic multicellular pathways.</title>
        <authorList>
            <person name="Sheikh S."/>
            <person name="Fu C.-J."/>
            <person name="Brown M.W."/>
            <person name="Baldauf S.L."/>
        </authorList>
    </citation>
    <scope>NUCLEOTIDE SEQUENCE [LARGE SCALE GENOMIC DNA]</scope>
    <source>
        <strain evidence="2 3">ATCC MYA-3509</strain>
    </source>
</reference>
<dbReference type="Pfam" id="PF01535">
    <property type="entry name" value="PPR"/>
    <property type="match status" value="1"/>
</dbReference>
<feature type="repeat" description="PPR" evidence="1">
    <location>
        <begin position="381"/>
        <end position="415"/>
    </location>
</feature>
<sequence>MNSLATRCFLPRCSNLKLYQASFSSCEYKYHFTRVQSRVVQRHITHTVRKKHSKVSHNIDPNELQSTYYKKMEEASSSLDGDEKVFKIQTLYHELFNKLFQNKIRDFDKSIISDAAKRFHFLKPSDLVGVILEPKIYDFSIKIFAEQGFPEQIYELIEQVKTQYSAEAQKDIVVASSSESKENDTEALVDEALDKFEVEEQTEVTYGVNPEPERATKGLNKLQSSTLLMEKRPLVSLPDFEDPDTYSRIIDAFSALTKTQDVVDMYFLMRHKELKVTPGVFRSIIDSFVSRGMLNDALSFVQEMHKEKVPVTAEVLNSLLEVFLSSKDPRFIDAYKGVMEYSKITVDENLFFTYLKCVCHITGDVKFAQEYIESNPHIKKQTKHYNLLIKTCRSSKMLSQAVALFNEMIEKNINPNMDTFNAVLSVSCRHSSEKTEELFRSFLTHEGFQPDKVTLSSRVESLVRSSSIESAEGLLSQANIVPDVTSYSHIFSGRYRRDWDNFLEDLQQSRDVRETMFDRFRRKKEMLERKQKYQNRKAAVKKVTQFFDDPSKI</sequence>
<organism evidence="2 3">
    <name type="scientific">Acrasis kona</name>
    <dbReference type="NCBI Taxonomy" id="1008807"/>
    <lineage>
        <taxon>Eukaryota</taxon>
        <taxon>Discoba</taxon>
        <taxon>Heterolobosea</taxon>
        <taxon>Tetramitia</taxon>
        <taxon>Eutetramitia</taxon>
        <taxon>Acrasidae</taxon>
        <taxon>Acrasis</taxon>
    </lineage>
</organism>
<dbReference type="Pfam" id="PF13041">
    <property type="entry name" value="PPR_2"/>
    <property type="match status" value="1"/>
</dbReference>
<dbReference type="AlphaFoldDB" id="A0AAW2Z4B8"/>
<dbReference type="NCBIfam" id="TIGR00756">
    <property type="entry name" value="PPR"/>
    <property type="match status" value="2"/>
</dbReference>
<gene>
    <name evidence="2" type="ORF">AKO1_004744</name>
</gene>
<protein>
    <submittedName>
        <fullName evidence="2">Pentatricopeptide repeat-containing protein</fullName>
    </submittedName>
</protein>
<proteinExistence type="predicted"/>
<evidence type="ECO:0000313" key="2">
    <source>
        <dbReference type="EMBL" id="KAL0484195.1"/>
    </source>
</evidence>
<name>A0AAW2Z4B8_9EUKA</name>
<dbReference type="GO" id="GO:0003729">
    <property type="term" value="F:mRNA binding"/>
    <property type="evidence" value="ECO:0007669"/>
    <property type="project" value="TreeGrafter"/>
</dbReference>